<dbReference type="OrthoDB" id="501163at2"/>
<dbReference type="InterPro" id="IPR023186">
    <property type="entry name" value="IUNH"/>
</dbReference>
<dbReference type="PANTHER" id="PTHR12304">
    <property type="entry name" value="INOSINE-URIDINE PREFERRING NUCLEOSIDE HYDROLASE"/>
    <property type="match status" value="1"/>
</dbReference>
<dbReference type="KEGG" id="nfl:COO91_04070"/>
<evidence type="ECO:0000259" key="4">
    <source>
        <dbReference type="Pfam" id="PF01156"/>
    </source>
</evidence>
<dbReference type="Pfam" id="PF01156">
    <property type="entry name" value="IU_nuc_hydro"/>
    <property type="match status" value="1"/>
</dbReference>
<keyword evidence="1 5" id="KW-0378">Hydrolase</keyword>
<keyword evidence="3" id="KW-1133">Transmembrane helix</keyword>
<sequence>MLAIILFKQPLTVKVITSIIEIEKAMFLSEIKNLFSSLFITAIASVFFLPTASLAAKPIRVILDQDGAFEDYYALLVLSLASSQDSPPINLIGVTTAPVGESYCKDSNGYPDLKKAFLGNFSLEEGTIDGITQKVLSLAKYNKAKIYSGCDEQTAVIDVPEQADNFGNPIPGSRRTPIKVQLPFGGKPTLEPCLFHKEFVFSERDIVCWNELNKTFRDESLKYVLPVAQKVLNDFKLLELDLIETKKKASEFLADSMCEAYRNHKPLTIIAVGPVTNLARAYVKIERNPKKYGCPDKIKLGDLSSVVSTRFMGGAWDENKSDNFDKNRNYRLNEAFPVWTVGNVYFQDGEHVFGQHHLPFPGTNFSDIQTGEHKKVFNSLNNAEVNFWLDALAMNKVLNSGIPVSIVPLNATDFARLQGFGERIKNNPSSCATAPAQFIQKLQFANNPAPGVFVFDTLFFWDTLAATSVWNNFVNFEDFNDLEITTLKNGDPNTLTGQLPAKELFRRDIGNLFRLRRVNNPVKMGLSVNPAQGDPNFKTTIQNLVFDLVCTSSK</sequence>
<dbReference type="Gene3D" id="3.90.245.10">
    <property type="entry name" value="Ribonucleoside hydrolase-like"/>
    <property type="match status" value="1"/>
</dbReference>
<dbReference type="EMBL" id="CP024785">
    <property type="protein sequence ID" value="AUB38107.1"/>
    <property type="molecule type" value="Genomic_DNA"/>
</dbReference>
<evidence type="ECO:0000313" key="6">
    <source>
        <dbReference type="Proteomes" id="UP000232003"/>
    </source>
</evidence>
<name>A0A2K8SRQ2_9NOSO</name>
<dbReference type="AlphaFoldDB" id="A0A2K8SRQ2"/>
<keyword evidence="3" id="KW-0812">Transmembrane</keyword>
<keyword evidence="6" id="KW-1185">Reference proteome</keyword>
<evidence type="ECO:0000256" key="2">
    <source>
        <dbReference type="ARBA" id="ARBA00023295"/>
    </source>
</evidence>
<evidence type="ECO:0000256" key="1">
    <source>
        <dbReference type="ARBA" id="ARBA00022801"/>
    </source>
</evidence>
<dbReference type="GO" id="GO:0008477">
    <property type="term" value="F:purine nucleosidase activity"/>
    <property type="evidence" value="ECO:0007669"/>
    <property type="project" value="TreeGrafter"/>
</dbReference>
<feature type="domain" description="Inosine/uridine-preferring nucleoside hydrolase" evidence="4">
    <location>
        <begin position="218"/>
        <end position="470"/>
    </location>
</feature>
<dbReference type="GO" id="GO:0006152">
    <property type="term" value="P:purine nucleoside catabolic process"/>
    <property type="evidence" value="ECO:0007669"/>
    <property type="project" value="TreeGrafter"/>
</dbReference>
<keyword evidence="2" id="KW-0326">Glycosidase</keyword>
<dbReference type="GO" id="GO:0005829">
    <property type="term" value="C:cytosol"/>
    <property type="evidence" value="ECO:0007669"/>
    <property type="project" value="TreeGrafter"/>
</dbReference>
<organism evidence="5 6">
    <name type="scientific">Nostoc flagelliforme CCNUN1</name>
    <dbReference type="NCBI Taxonomy" id="2038116"/>
    <lineage>
        <taxon>Bacteria</taxon>
        <taxon>Bacillati</taxon>
        <taxon>Cyanobacteriota</taxon>
        <taxon>Cyanophyceae</taxon>
        <taxon>Nostocales</taxon>
        <taxon>Nostocaceae</taxon>
        <taxon>Nostoc</taxon>
    </lineage>
</organism>
<evidence type="ECO:0000313" key="5">
    <source>
        <dbReference type="EMBL" id="AUB38107.1"/>
    </source>
</evidence>
<dbReference type="Proteomes" id="UP000232003">
    <property type="component" value="Chromosome"/>
</dbReference>
<dbReference type="PANTHER" id="PTHR12304:SF46">
    <property type="entry name" value="INOSINE-ADENOSINE-GUANOSINE-NUCLEOSIDE HYDROLASE"/>
    <property type="match status" value="1"/>
</dbReference>
<dbReference type="InterPro" id="IPR036452">
    <property type="entry name" value="Ribo_hydro-like"/>
</dbReference>
<protein>
    <submittedName>
        <fullName evidence="5">Inosine/uridine-preferring nucleoside hydrolase domain</fullName>
    </submittedName>
</protein>
<dbReference type="InterPro" id="IPR001910">
    <property type="entry name" value="Inosine/uridine_hydrolase_dom"/>
</dbReference>
<dbReference type="RefSeq" id="WP_100899537.1">
    <property type="nucleotide sequence ID" value="NZ_CAWNNC010000001.1"/>
</dbReference>
<proteinExistence type="predicted"/>
<gene>
    <name evidence="5" type="ORF">COO91_04070</name>
</gene>
<feature type="transmembrane region" description="Helical" evidence="3">
    <location>
        <begin position="34"/>
        <end position="56"/>
    </location>
</feature>
<dbReference type="SUPFAM" id="SSF53590">
    <property type="entry name" value="Nucleoside hydrolase"/>
    <property type="match status" value="1"/>
</dbReference>
<keyword evidence="3" id="KW-0472">Membrane</keyword>
<reference evidence="5 6" key="1">
    <citation type="submission" date="2017-11" db="EMBL/GenBank/DDBJ databases">
        <title>Complete genome of a free-living desiccation-tolerant cyanobacterium and its photosynthetic adaptation to extreme terrestrial habitat.</title>
        <authorList>
            <person name="Shang J."/>
        </authorList>
    </citation>
    <scope>NUCLEOTIDE SEQUENCE [LARGE SCALE GENOMIC DNA]</scope>
    <source>
        <strain evidence="5 6">CCNUN1</strain>
    </source>
</reference>
<accession>A0A2K8SRQ2</accession>
<evidence type="ECO:0000256" key="3">
    <source>
        <dbReference type="SAM" id="Phobius"/>
    </source>
</evidence>